<keyword evidence="14" id="KW-0496">Mitochondrion</keyword>
<dbReference type="InterPro" id="IPR020843">
    <property type="entry name" value="ER"/>
</dbReference>
<dbReference type="InterPro" id="IPR036291">
    <property type="entry name" value="NAD(P)-bd_dom_sf"/>
</dbReference>
<dbReference type="PANTHER" id="PTHR13619">
    <property type="entry name" value="PHOSPHATIDATE CYTIDYLYLTRANSFERASE, MITOCHONDRIAL"/>
    <property type="match status" value="1"/>
</dbReference>
<dbReference type="Pfam" id="PF08240">
    <property type="entry name" value="ADH_N"/>
    <property type="match status" value="1"/>
</dbReference>
<comment type="pathway">
    <text evidence="4">Lipid metabolism.</text>
</comment>
<proteinExistence type="inferred from homology"/>
<evidence type="ECO:0000256" key="17">
    <source>
        <dbReference type="ARBA" id="ARBA00023264"/>
    </source>
</evidence>
<dbReference type="SMART" id="SM00829">
    <property type="entry name" value="PKS_ER"/>
    <property type="match status" value="1"/>
</dbReference>
<evidence type="ECO:0000256" key="11">
    <source>
        <dbReference type="ARBA" id="ARBA00022792"/>
    </source>
</evidence>
<evidence type="ECO:0000313" key="21">
    <source>
        <dbReference type="Proteomes" id="UP001244341"/>
    </source>
</evidence>
<evidence type="ECO:0000259" key="19">
    <source>
        <dbReference type="SMART" id="SM00829"/>
    </source>
</evidence>
<gene>
    <name evidence="20" type="ORF">OEZ85_010229</name>
</gene>
<dbReference type="CDD" id="cd05289">
    <property type="entry name" value="MDR_like_2"/>
    <property type="match status" value="1"/>
</dbReference>
<dbReference type="EC" id="2.7.7.41" evidence="6"/>
<keyword evidence="17" id="KW-1208">Phospholipid metabolism</keyword>
<dbReference type="PROSITE" id="PS01162">
    <property type="entry name" value="QOR_ZETA_CRYSTAL"/>
    <property type="match status" value="1"/>
</dbReference>
<comment type="cofactor">
    <cofactor evidence="1">
        <name>Mg(2+)</name>
        <dbReference type="ChEBI" id="CHEBI:18420"/>
    </cofactor>
</comment>
<evidence type="ECO:0000256" key="15">
    <source>
        <dbReference type="ARBA" id="ARBA00023136"/>
    </source>
</evidence>
<reference evidence="20 21" key="1">
    <citation type="submission" date="2023-05" db="EMBL/GenBank/DDBJ databases">
        <title>A 100% complete, gapless, phased diploid assembly of the Scenedesmus obliquus UTEX 3031 genome.</title>
        <authorList>
            <person name="Biondi T.C."/>
            <person name="Hanschen E.R."/>
            <person name="Kwon T."/>
            <person name="Eng W."/>
            <person name="Kruse C.P.S."/>
            <person name="Koehler S.I."/>
            <person name="Kunde Y."/>
            <person name="Gleasner C.D."/>
            <person name="You Mak K.T."/>
            <person name="Polle J."/>
            <person name="Hovde B.T."/>
            <person name="Starkenburg S.R."/>
        </authorList>
    </citation>
    <scope>NUCLEOTIDE SEQUENCE [LARGE SCALE GENOMIC DNA]</scope>
    <source>
        <strain evidence="20 21">DOE0152z</strain>
    </source>
</reference>
<evidence type="ECO:0000256" key="14">
    <source>
        <dbReference type="ARBA" id="ARBA00023128"/>
    </source>
</evidence>
<keyword evidence="16" id="KW-0594">Phospholipid biosynthesis</keyword>
<dbReference type="Gene3D" id="3.90.180.10">
    <property type="entry name" value="Medium-chain alcohol dehydrogenases, catalytic domain"/>
    <property type="match status" value="1"/>
</dbReference>
<dbReference type="InterPro" id="IPR011032">
    <property type="entry name" value="GroES-like_sf"/>
</dbReference>
<organism evidence="20 21">
    <name type="scientific">Tetradesmus obliquus</name>
    <name type="common">Green alga</name>
    <name type="synonym">Acutodesmus obliquus</name>
    <dbReference type="NCBI Taxonomy" id="3088"/>
    <lineage>
        <taxon>Eukaryota</taxon>
        <taxon>Viridiplantae</taxon>
        <taxon>Chlorophyta</taxon>
        <taxon>core chlorophytes</taxon>
        <taxon>Chlorophyceae</taxon>
        <taxon>CS clade</taxon>
        <taxon>Sphaeropleales</taxon>
        <taxon>Scenedesmaceae</taxon>
        <taxon>Tetradesmus</taxon>
    </lineage>
</organism>
<evidence type="ECO:0000256" key="9">
    <source>
        <dbReference type="ARBA" id="ARBA00022679"/>
    </source>
</evidence>
<evidence type="ECO:0000256" key="10">
    <source>
        <dbReference type="ARBA" id="ARBA00022695"/>
    </source>
</evidence>
<evidence type="ECO:0000256" key="6">
    <source>
        <dbReference type="ARBA" id="ARBA00012487"/>
    </source>
</evidence>
<evidence type="ECO:0000256" key="3">
    <source>
        <dbReference type="ARBA" id="ARBA00005119"/>
    </source>
</evidence>
<dbReference type="SUPFAM" id="SSF51735">
    <property type="entry name" value="NAD(P)-binding Rossmann-fold domains"/>
    <property type="match status" value="1"/>
</dbReference>
<dbReference type="SUPFAM" id="SSF50129">
    <property type="entry name" value="GroES-like"/>
    <property type="match status" value="1"/>
</dbReference>
<evidence type="ECO:0000256" key="16">
    <source>
        <dbReference type="ARBA" id="ARBA00023209"/>
    </source>
</evidence>
<keyword evidence="9" id="KW-0808">Transferase</keyword>
<evidence type="ECO:0000313" key="20">
    <source>
        <dbReference type="EMBL" id="WIA10017.1"/>
    </source>
</evidence>
<evidence type="ECO:0000256" key="5">
    <source>
        <dbReference type="ARBA" id="ARBA00005458"/>
    </source>
</evidence>
<dbReference type="InterPro" id="IPR015222">
    <property type="entry name" value="Tam41"/>
</dbReference>
<evidence type="ECO:0000256" key="7">
    <source>
        <dbReference type="ARBA" id="ARBA00018337"/>
    </source>
</evidence>
<feature type="domain" description="Enoyl reductase (ER)" evidence="19">
    <location>
        <begin position="551"/>
        <end position="869"/>
    </location>
</feature>
<evidence type="ECO:0000256" key="4">
    <source>
        <dbReference type="ARBA" id="ARBA00005189"/>
    </source>
</evidence>
<evidence type="ECO:0000256" key="12">
    <source>
        <dbReference type="ARBA" id="ARBA00022842"/>
    </source>
</evidence>
<keyword evidence="13" id="KW-0443">Lipid metabolism</keyword>
<evidence type="ECO:0000256" key="13">
    <source>
        <dbReference type="ARBA" id="ARBA00023098"/>
    </source>
</evidence>
<sequence length="873" mass="92722">MQETQNPGTKTLEDLVQRNFPAIDYGFAYGSGVFVQPDLYEAHHRPGAASGPMLDFIFVVADPQAWHTENLERNPSHYSFLKYLGPSAICSMADRVGVGVYFNTLVPVEGQVVKYGVVSLAAFQQDLQHWSHLYVGGRLHKPVAALTQHGAAEAARRQNLRSALTASLLLLPQACSLKDLFRRLAALSYMGDVRMGLAEDSRKVERIVAGSYEGFSQLYLPLLQEPTFQQLGVAADAEGLQQQDSHDYRVQLFSQLPSVLLARVASKLGTAVNSAAAAVQARAAASVSAELPPLPDGVRRDIGAAALAAPRYQRLIKSGLHSIVANSSRRQAVAGVLYAGPFRSLRYLGRKLAKAWPLNHSQQQDSKMQAGKVALALAVVLAVAHAAEPQAAQPQKAAPTPFGLLNGLYQKWSGSPLAVHGFRAIQNSKGGKGLLISGAQLTASTSTSALVGPATAAHGHAKYTGLTFNKYPTFTAWIKDVASNKTSNVRMVQADAATIYVYALNATVLNPPNATNTNSVWTRPRELDKAGIICARASSSTMQAVVIHKTGGLEVLQLVKDFPLPEIKPGQVLVKLHSSSVNPVEAAGRAGHVPFSLPRILGGDLAGVVAQADEGSGFRRGDAVAALTPGFRPAKGDPQGTYAQYVAVDAAHLAKLPASIPLDTAGGLPLVGLTAWQALMEAKPVPGQRVLVFAAAGGVGHVAVQLAKSLGLFTVGVTGPKNLAWVRESLGADEVVDYTSQDFADLYSSPDKQFDIVWDCLSNTPDRTAKILSVLKPSGHYSHIRNSAGPSAGSDMTALQQMQAAHAAGEGPSVSITLVTPNGKQLEHLFQLWEAGQLRLEVAQVLPLARVADAHQQVETGHTRGKVVLTIPQ</sequence>
<accession>A0ABY8TM19</accession>
<dbReference type="Pfam" id="PF09139">
    <property type="entry name" value="Tam41_Mmp37"/>
    <property type="match status" value="1"/>
</dbReference>
<keyword evidence="8" id="KW-0444">Lipid biosynthesis</keyword>
<keyword evidence="11" id="KW-0999">Mitochondrion inner membrane</keyword>
<keyword evidence="21" id="KW-1185">Reference proteome</keyword>
<comment type="similarity">
    <text evidence="5">Belongs to the TAM41 family.</text>
</comment>
<keyword evidence="15" id="KW-0472">Membrane</keyword>
<keyword evidence="10" id="KW-0548">Nucleotidyltransferase</keyword>
<comment type="subcellular location">
    <subcellularLocation>
        <location evidence="2">Mitochondrion inner membrane</location>
        <topology evidence="2">Peripheral membrane protein</topology>
        <orientation evidence="2">Matrix side</orientation>
    </subcellularLocation>
</comment>
<dbReference type="InterPro" id="IPR002364">
    <property type="entry name" value="Quin_OxRdtase/zeta-crystal_CS"/>
</dbReference>
<dbReference type="EMBL" id="CP126209">
    <property type="protein sequence ID" value="WIA10017.1"/>
    <property type="molecule type" value="Genomic_DNA"/>
</dbReference>
<evidence type="ECO:0000256" key="2">
    <source>
        <dbReference type="ARBA" id="ARBA00004443"/>
    </source>
</evidence>
<comment type="pathway">
    <text evidence="3">Phospholipid metabolism; CDP-diacylglycerol biosynthesis; CDP-diacylglycerol from sn-glycerol 3-phosphate: step 3/3.</text>
</comment>
<evidence type="ECO:0000256" key="8">
    <source>
        <dbReference type="ARBA" id="ARBA00022516"/>
    </source>
</evidence>
<evidence type="ECO:0000256" key="1">
    <source>
        <dbReference type="ARBA" id="ARBA00001946"/>
    </source>
</evidence>
<protein>
    <recommendedName>
        <fullName evidence="7">Phosphatidate cytidylyltransferase, mitochondrial</fullName>
        <ecNumber evidence="6">2.7.7.41</ecNumber>
    </recommendedName>
    <alternativeName>
        <fullName evidence="18">CDP-diacylglycerol synthase</fullName>
    </alternativeName>
</protein>
<dbReference type="Proteomes" id="UP001244341">
    <property type="component" value="Chromosome 2b"/>
</dbReference>
<dbReference type="PANTHER" id="PTHR13619:SF0">
    <property type="entry name" value="PHOSPHATIDATE CYTIDYLYLTRANSFERASE, MITOCHONDRIAL"/>
    <property type="match status" value="1"/>
</dbReference>
<dbReference type="Gene3D" id="3.40.50.720">
    <property type="entry name" value="NAD(P)-binding Rossmann-like Domain"/>
    <property type="match status" value="1"/>
</dbReference>
<keyword evidence="12" id="KW-0460">Magnesium</keyword>
<dbReference type="Pfam" id="PF13602">
    <property type="entry name" value="ADH_zinc_N_2"/>
    <property type="match status" value="1"/>
</dbReference>
<name>A0ABY8TM19_TETOB</name>
<dbReference type="InterPro" id="IPR013154">
    <property type="entry name" value="ADH-like_N"/>
</dbReference>
<evidence type="ECO:0000256" key="18">
    <source>
        <dbReference type="ARBA" id="ARBA00029893"/>
    </source>
</evidence>